<dbReference type="InterPro" id="IPR026046">
    <property type="entry name" value="UBIAD1"/>
</dbReference>
<dbReference type="InterPro" id="IPR000537">
    <property type="entry name" value="UbiA_prenyltransferase"/>
</dbReference>
<gene>
    <name evidence="7" type="ORF">ACFSX4_11845</name>
</gene>
<evidence type="ECO:0000256" key="4">
    <source>
        <dbReference type="ARBA" id="ARBA00022989"/>
    </source>
</evidence>
<dbReference type="EMBL" id="JBHUOQ010000004">
    <property type="protein sequence ID" value="MFD2831157.1"/>
    <property type="molecule type" value="Genomic_DNA"/>
</dbReference>
<feature type="transmembrane region" description="Helical" evidence="6">
    <location>
        <begin position="258"/>
        <end position="275"/>
    </location>
</feature>
<keyword evidence="5 6" id="KW-0472">Membrane</keyword>
<evidence type="ECO:0000313" key="7">
    <source>
        <dbReference type="EMBL" id="MFD2831157.1"/>
    </source>
</evidence>
<dbReference type="Pfam" id="PF01040">
    <property type="entry name" value="UbiA"/>
    <property type="match status" value="1"/>
</dbReference>
<dbReference type="Proteomes" id="UP001597519">
    <property type="component" value="Unassembled WGS sequence"/>
</dbReference>
<dbReference type="RefSeq" id="WP_377775114.1">
    <property type="nucleotide sequence ID" value="NZ_JBHUOQ010000004.1"/>
</dbReference>
<proteinExistence type="predicted"/>
<feature type="transmembrane region" description="Helical" evidence="6">
    <location>
        <begin position="159"/>
        <end position="178"/>
    </location>
</feature>
<feature type="transmembrane region" description="Helical" evidence="6">
    <location>
        <begin position="39"/>
        <end position="60"/>
    </location>
</feature>
<evidence type="ECO:0000256" key="5">
    <source>
        <dbReference type="ARBA" id="ARBA00023136"/>
    </source>
</evidence>
<feature type="transmembrane region" description="Helical" evidence="6">
    <location>
        <begin position="222"/>
        <end position="252"/>
    </location>
</feature>
<feature type="transmembrane region" description="Helical" evidence="6">
    <location>
        <begin position="287"/>
        <end position="305"/>
    </location>
</feature>
<keyword evidence="4 6" id="KW-1133">Transmembrane helix</keyword>
<keyword evidence="2" id="KW-0808">Transferase</keyword>
<organism evidence="7 8">
    <name type="scientific">Corticicoccus populi</name>
    <dbReference type="NCBI Taxonomy" id="1812821"/>
    <lineage>
        <taxon>Bacteria</taxon>
        <taxon>Bacillati</taxon>
        <taxon>Bacillota</taxon>
        <taxon>Bacilli</taxon>
        <taxon>Bacillales</taxon>
        <taxon>Staphylococcaceae</taxon>
        <taxon>Corticicoccus</taxon>
    </lineage>
</organism>
<comment type="caution">
    <text evidence="7">The sequence shown here is derived from an EMBL/GenBank/DDBJ whole genome shotgun (WGS) entry which is preliminary data.</text>
</comment>
<feature type="transmembrane region" description="Helical" evidence="6">
    <location>
        <begin position="131"/>
        <end position="152"/>
    </location>
</feature>
<reference evidence="8" key="1">
    <citation type="journal article" date="2019" name="Int. J. Syst. Evol. Microbiol.">
        <title>The Global Catalogue of Microorganisms (GCM) 10K type strain sequencing project: providing services to taxonomists for standard genome sequencing and annotation.</title>
        <authorList>
            <consortium name="The Broad Institute Genomics Platform"/>
            <consortium name="The Broad Institute Genome Sequencing Center for Infectious Disease"/>
            <person name="Wu L."/>
            <person name="Ma J."/>
        </authorList>
    </citation>
    <scope>NUCLEOTIDE SEQUENCE [LARGE SCALE GENOMIC DNA]</scope>
    <source>
        <strain evidence="8">KCTC 33575</strain>
    </source>
</reference>
<dbReference type="PANTHER" id="PTHR13929:SF0">
    <property type="entry name" value="UBIA PRENYLTRANSFERASE DOMAIN-CONTAINING PROTEIN 1"/>
    <property type="match status" value="1"/>
</dbReference>
<feature type="transmembrane region" description="Helical" evidence="6">
    <location>
        <begin position="12"/>
        <end position="33"/>
    </location>
</feature>
<protein>
    <submittedName>
        <fullName evidence="7">Prenyltransferase</fullName>
    </submittedName>
</protein>
<evidence type="ECO:0000256" key="1">
    <source>
        <dbReference type="ARBA" id="ARBA00004141"/>
    </source>
</evidence>
<accession>A0ABW5WXV1</accession>
<comment type="subcellular location">
    <subcellularLocation>
        <location evidence="1">Membrane</location>
        <topology evidence="1">Multi-pass membrane protein</topology>
    </subcellularLocation>
</comment>
<evidence type="ECO:0000313" key="8">
    <source>
        <dbReference type="Proteomes" id="UP001597519"/>
    </source>
</evidence>
<dbReference type="CDD" id="cd13962">
    <property type="entry name" value="PT_UbiA_UBIAD1"/>
    <property type="match status" value="1"/>
</dbReference>
<keyword evidence="8" id="KW-1185">Reference proteome</keyword>
<dbReference type="PANTHER" id="PTHR13929">
    <property type="entry name" value="1,4-DIHYDROXY-2-NAPHTHOATE OCTAPRENYLTRANSFERASE"/>
    <property type="match status" value="1"/>
</dbReference>
<evidence type="ECO:0000256" key="3">
    <source>
        <dbReference type="ARBA" id="ARBA00022692"/>
    </source>
</evidence>
<feature type="transmembrane region" description="Helical" evidence="6">
    <location>
        <begin position="184"/>
        <end position="202"/>
    </location>
</feature>
<sequence>MNEDTLSLKGFGMLLRVVAVVSSSVAAILSTWLPLVFGYSFSLISLILLLILLTTGAFLIHGLLTHIFNDITDFESGTDAHSPALLSGGSRVIQTGTLSAGTLKRTGWILTAILLAAGSVLAVLGRYELTVLILVGIWGAFSYSGKPFMLSYKPFAGEWLSLFPSLFILGLAAPWIMLDSIPLWGFQNALVNALWCMAWVMVHHIPDIEADKKALPEKRTSVVFFASKFGISATRIPAVLYLVTAAAVVLWILFTRPAAGVVTMGIIIYSIYLILRVDVEDVTEVTAVEKKLLLSAMITALWLGIFA</sequence>
<name>A0ABW5WXV1_9STAP</name>
<keyword evidence="3 6" id="KW-0812">Transmembrane</keyword>
<evidence type="ECO:0000256" key="2">
    <source>
        <dbReference type="ARBA" id="ARBA00022679"/>
    </source>
</evidence>
<evidence type="ECO:0000256" key="6">
    <source>
        <dbReference type="SAM" id="Phobius"/>
    </source>
</evidence>
<feature type="transmembrane region" description="Helical" evidence="6">
    <location>
        <begin position="107"/>
        <end position="125"/>
    </location>
</feature>